<dbReference type="PANTHER" id="PTHR36918:SF1">
    <property type="entry name" value="PROTEIN-EXPORT PROTEIN SECB"/>
    <property type="match status" value="1"/>
</dbReference>
<evidence type="ECO:0000256" key="1">
    <source>
        <dbReference type="ARBA" id="ARBA00009990"/>
    </source>
</evidence>
<dbReference type="SUPFAM" id="SSF54611">
    <property type="entry name" value="SecB-like"/>
    <property type="match status" value="1"/>
</dbReference>
<comment type="similarity">
    <text evidence="1 6">Belongs to the SecB family.</text>
</comment>
<keyword evidence="3 6" id="KW-0653">Protein transport</keyword>
<protein>
    <recommendedName>
        <fullName evidence="6">Protein-export protein SecB</fullName>
    </recommendedName>
</protein>
<evidence type="ECO:0000256" key="2">
    <source>
        <dbReference type="ARBA" id="ARBA00022448"/>
    </source>
</evidence>
<reference evidence="8" key="1">
    <citation type="journal article" date="2019" name="Int. J. Syst. Evol. Microbiol.">
        <title>The Global Catalogue of Microorganisms (GCM) 10K type strain sequencing project: providing services to taxonomists for standard genome sequencing and annotation.</title>
        <authorList>
            <consortium name="The Broad Institute Genomics Platform"/>
            <consortium name="The Broad Institute Genome Sequencing Center for Infectious Disease"/>
            <person name="Wu L."/>
            <person name="Ma J."/>
        </authorList>
    </citation>
    <scope>NUCLEOTIDE SEQUENCE [LARGE SCALE GENOMIC DNA]</scope>
    <source>
        <strain evidence="8">CGMCC 4.7192</strain>
    </source>
</reference>
<sequence>MAEENTAQQQPLVIKMQFIKDLSFENPNSPMIYPMMSEKAPQLDINIDVNPTQLSDTAYEVVLNIRGSAKIDDKTAFMVELDYGAVVTLAEGLEAQIIELLLMVESPRYLFPFARNIVADITRDGGFPPLIMNPIDFHQMFMQRKNEAAAQSANEEMAKDETTAEA</sequence>
<dbReference type="Proteomes" id="UP001597294">
    <property type="component" value="Unassembled WGS sequence"/>
</dbReference>
<dbReference type="HAMAP" id="MF_00821">
    <property type="entry name" value="SecB"/>
    <property type="match status" value="1"/>
</dbReference>
<dbReference type="Gene3D" id="3.10.420.10">
    <property type="entry name" value="SecB-like"/>
    <property type="match status" value="1"/>
</dbReference>
<dbReference type="NCBIfam" id="TIGR00809">
    <property type="entry name" value="secB"/>
    <property type="match status" value="1"/>
</dbReference>
<evidence type="ECO:0000256" key="4">
    <source>
        <dbReference type="ARBA" id="ARBA00023010"/>
    </source>
</evidence>
<dbReference type="PANTHER" id="PTHR36918">
    <property type="match status" value="1"/>
</dbReference>
<dbReference type="NCBIfam" id="NF004392">
    <property type="entry name" value="PRK05751.1-3"/>
    <property type="match status" value="1"/>
</dbReference>
<dbReference type="EMBL" id="JBHUII010000001">
    <property type="protein sequence ID" value="MFD2204873.1"/>
    <property type="molecule type" value="Genomic_DNA"/>
</dbReference>
<dbReference type="Pfam" id="PF02556">
    <property type="entry name" value="SecB"/>
    <property type="match status" value="1"/>
</dbReference>
<evidence type="ECO:0000313" key="7">
    <source>
        <dbReference type="EMBL" id="MFD2204873.1"/>
    </source>
</evidence>
<organism evidence="7 8">
    <name type="scientific">Kiloniella antarctica</name>
    <dbReference type="NCBI Taxonomy" id="1550907"/>
    <lineage>
        <taxon>Bacteria</taxon>
        <taxon>Pseudomonadati</taxon>
        <taxon>Pseudomonadota</taxon>
        <taxon>Alphaproteobacteria</taxon>
        <taxon>Rhodospirillales</taxon>
        <taxon>Kiloniellaceae</taxon>
        <taxon>Kiloniella</taxon>
    </lineage>
</organism>
<keyword evidence="5 6" id="KW-0143">Chaperone</keyword>
<keyword evidence="2 6" id="KW-0813">Transport</keyword>
<dbReference type="InterPro" id="IPR035958">
    <property type="entry name" value="SecB-like_sf"/>
</dbReference>
<evidence type="ECO:0000256" key="6">
    <source>
        <dbReference type="HAMAP-Rule" id="MF_00821"/>
    </source>
</evidence>
<dbReference type="InterPro" id="IPR003708">
    <property type="entry name" value="SecB"/>
</dbReference>
<comment type="function">
    <text evidence="6">One of the proteins required for the normal export of preproteins out of the cell cytoplasm. It is a molecular chaperone that binds to a subset of precursor proteins, maintaining them in a translocation-competent state. It also specifically binds to its receptor SecA.</text>
</comment>
<keyword evidence="6" id="KW-0963">Cytoplasm</keyword>
<comment type="subunit">
    <text evidence="6">Homotetramer, a dimer of dimers. One homotetramer interacts with 1 SecA dimer.</text>
</comment>
<dbReference type="RefSeq" id="WP_380248879.1">
    <property type="nucleotide sequence ID" value="NZ_JBHUII010000001.1"/>
</dbReference>
<comment type="caution">
    <text evidence="7">The sequence shown here is derived from an EMBL/GenBank/DDBJ whole genome shotgun (WGS) entry which is preliminary data.</text>
</comment>
<accession>A0ABW5BJ22</accession>
<comment type="subcellular location">
    <subcellularLocation>
        <location evidence="6">Cytoplasm</location>
    </subcellularLocation>
</comment>
<gene>
    <name evidence="6 7" type="primary">secB</name>
    <name evidence="7" type="ORF">ACFSKO_04600</name>
</gene>
<dbReference type="PRINTS" id="PR01594">
    <property type="entry name" value="SECBCHAPRONE"/>
</dbReference>
<name>A0ABW5BJ22_9PROT</name>
<keyword evidence="4 6" id="KW-0811">Translocation</keyword>
<evidence type="ECO:0000256" key="5">
    <source>
        <dbReference type="ARBA" id="ARBA00023186"/>
    </source>
</evidence>
<keyword evidence="8" id="KW-1185">Reference proteome</keyword>
<evidence type="ECO:0000313" key="8">
    <source>
        <dbReference type="Proteomes" id="UP001597294"/>
    </source>
</evidence>
<evidence type="ECO:0000256" key="3">
    <source>
        <dbReference type="ARBA" id="ARBA00022927"/>
    </source>
</evidence>
<proteinExistence type="inferred from homology"/>